<name>A0A1I0EQE0_9PROT</name>
<sequence length="142" mass="16232">MMLEKLLELTLEGMGYELVDVEQFSRGKLLRVFVDKKDGITIDDCVAISNHLSRLLTAENIDYGRLEVSSPGLDRPLKKESDFFRFIGETIRLKLRIPLQGQRNFVGVLREVNDGILKLEVEGKLFDLDMRNIGKARLVPKL</sequence>
<evidence type="ECO:0000313" key="6">
    <source>
        <dbReference type="EMBL" id="SET47260.1"/>
    </source>
</evidence>
<accession>A0A1I0EQE0</accession>
<dbReference type="RefSeq" id="WP_090660472.1">
    <property type="nucleotide sequence ID" value="NZ_FOIA01000029.1"/>
</dbReference>
<feature type="domain" description="Ribosome maturation factor RimP N-terminal" evidence="4">
    <location>
        <begin position="7"/>
        <end position="74"/>
    </location>
</feature>
<dbReference type="GO" id="GO:0006412">
    <property type="term" value="P:translation"/>
    <property type="evidence" value="ECO:0007669"/>
    <property type="project" value="TreeGrafter"/>
</dbReference>
<dbReference type="GO" id="GO:0000028">
    <property type="term" value="P:ribosomal small subunit assembly"/>
    <property type="evidence" value="ECO:0007669"/>
    <property type="project" value="TreeGrafter"/>
</dbReference>
<dbReference type="CDD" id="cd01734">
    <property type="entry name" value="YlxS_C"/>
    <property type="match status" value="1"/>
</dbReference>
<protein>
    <recommendedName>
        <fullName evidence="3">Ribosome maturation factor RimP</fullName>
    </recommendedName>
</protein>
<dbReference type="InterPro" id="IPR036847">
    <property type="entry name" value="RimP_C_sf"/>
</dbReference>
<dbReference type="InterPro" id="IPR003728">
    <property type="entry name" value="Ribosome_maturation_RimP"/>
</dbReference>
<comment type="function">
    <text evidence="3">Required for maturation of 30S ribosomal subunits.</text>
</comment>
<keyword evidence="7" id="KW-1185">Reference proteome</keyword>
<evidence type="ECO:0000259" key="4">
    <source>
        <dbReference type="Pfam" id="PF02576"/>
    </source>
</evidence>
<dbReference type="NCBIfam" id="NF000929">
    <property type="entry name" value="PRK00092.2-1"/>
    <property type="match status" value="1"/>
</dbReference>
<evidence type="ECO:0000256" key="1">
    <source>
        <dbReference type="ARBA" id="ARBA00022490"/>
    </source>
</evidence>
<dbReference type="AlphaFoldDB" id="A0A1I0EQE0"/>
<dbReference type="Pfam" id="PF02576">
    <property type="entry name" value="RimP_N"/>
    <property type="match status" value="1"/>
</dbReference>
<evidence type="ECO:0000313" key="7">
    <source>
        <dbReference type="Proteomes" id="UP000199345"/>
    </source>
</evidence>
<dbReference type="InterPro" id="IPR028998">
    <property type="entry name" value="RimP_C"/>
</dbReference>
<dbReference type="InterPro" id="IPR035956">
    <property type="entry name" value="RimP_N_sf"/>
</dbReference>
<organism evidence="6 7">
    <name type="scientific">Nitrosomonas marina</name>
    <dbReference type="NCBI Taxonomy" id="917"/>
    <lineage>
        <taxon>Bacteria</taxon>
        <taxon>Pseudomonadati</taxon>
        <taxon>Pseudomonadota</taxon>
        <taxon>Betaproteobacteria</taxon>
        <taxon>Nitrosomonadales</taxon>
        <taxon>Nitrosomonadaceae</taxon>
        <taxon>Nitrosomonas</taxon>
    </lineage>
</organism>
<dbReference type="SUPFAM" id="SSF75420">
    <property type="entry name" value="YhbC-like, N-terminal domain"/>
    <property type="match status" value="1"/>
</dbReference>
<dbReference type="HAMAP" id="MF_01077">
    <property type="entry name" value="RimP"/>
    <property type="match status" value="1"/>
</dbReference>
<evidence type="ECO:0000259" key="5">
    <source>
        <dbReference type="Pfam" id="PF17384"/>
    </source>
</evidence>
<evidence type="ECO:0000256" key="3">
    <source>
        <dbReference type="HAMAP-Rule" id="MF_01077"/>
    </source>
</evidence>
<keyword evidence="2 3" id="KW-0690">Ribosome biogenesis</keyword>
<dbReference type="GO" id="GO:0005829">
    <property type="term" value="C:cytosol"/>
    <property type="evidence" value="ECO:0007669"/>
    <property type="project" value="TreeGrafter"/>
</dbReference>
<feature type="domain" description="Ribosome maturation factor RimP C-terminal" evidence="5">
    <location>
        <begin position="77"/>
        <end position="141"/>
    </location>
</feature>
<dbReference type="EMBL" id="FOIA01000029">
    <property type="protein sequence ID" value="SET47260.1"/>
    <property type="molecule type" value="Genomic_DNA"/>
</dbReference>
<dbReference type="Gene3D" id="2.30.30.180">
    <property type="entry name" value="Ribosome maturation factor RimP, C-terminal domain"/>
    <property type="match status" value="1"/>
</dbReference>
<gene>
    <name evidence="3" type="primary">rimP</name>
    <name evidence="6" type="ORF">SAMN05216326_12937</name>
</gene>
<comment type="subcellular location">
    <subcellularLocation>
        <location evidence="3">Cytoplasm</location>
    </subcellularLocation>
</comment>
<reference evidence="7" key="1">
    <citation type="submission" date="2016-10" db="EMBL/GenBank/DDBJ databases">
        <authorList>
            <person name="Varghese N."/>
            <person name="Submissions S."/>
        </authorList>
    </citation>
    <scope>NUCLEOTIDE SEQUENCE [LARGE SCALE GENOMIC DNA]</scope>
    <source>
        <strain evidence="7">Nm71</strain>
    </source>
</reference>
<dbReference type="OrthoDB" id="9805006at2"/>
<keyword evidence="1 3" id="KW-0963">Cytoplasm</keyword>
<dbReference type="InterPro" id="IPR028989">
    <property type="entry name" value="RimP_N"/>
</dbReference>
<dbReference type="SUPFAM" id="SSF74942">
    <property type="entry name" value="YhbC-like, C-terminal domain"/>
    <property type="match status" value="1"/>
</dbReference>
<proteinExistence type="inferred from homology"/>
<evidence type="ECO:0000256" key="2">
    <source>
        <dbReference type="ARBA" id="ARBA00022517"/>
    </source>
</evidence>
<comment type="similarity">
    <text evidence="3">Belongs to the RimP family.</text>
</comment>
<dbReference type="Pfam" id="PF17384">
    <property type="entry name" value="DUF150_C"/>
    <property type="match status" value="1"/>
</dbReference>
<dbReference type="PANTHER" id="PTHR33867">
    <property type="entry name" value="RIBOSOME MATURATION FACTOR RIMP"/>
    <property type="match status" value="1"/>
</dbReference>
<dbReference type="PANTHER" id="PTHR33867:SF1">
    <property type="entry name" value="RIBOSOME MATURATION FACTOR RIMP"/>
    <property type="match status" value="1"/>
</dbReference>
<dbReference type="Proteomes" id="UP000199345">
    <property type="component" value="Unassembled WGS sequence"/>
</dbReference>
<dbReference type="Gene3D" id="3.30.300.70">
    <property type="entry name" value="RimP-like superfamily, N-terminal"/>
    <property type="match status" value="1"/>
</dbReference>